<dbReference type="Pfam" id="PF03372">
    <property type="entry name" value="Exo_endo_phos"/>
    <property type="match status" value="1"/>
</dbReference>
<dbReference type="InterPro" id="IPR005135">
    <property type="entry name" value="Endo/exonuclease/phosphatase"/>
</dbReference>
<accession>A0ABT5HN71</accession>
<name>A0ABT5HN71_9CAUL</name>
<keyword evidence="1" id="KW-0472">Membrane</keyword>
<comment type="caution">
    <text evidence="3">The sequence shown here is derived from an EMBL/GenBank/DDBJ whole genome shotgun (WGS) entry which is preliminary data.</text>
</comment>
<feature type="transmembrane region" description="Helical" evidence="1">
    <location>
        <begin position="65"/>
        <end position="82"/>
    </location>
</feature>
<keyword evidence="1" id="KW-1133">Transmembrane helix</keyword>
<dbReference type="Gene3D" id="3.60.10.10">
    <property type="entry name" value="Endonuclease/exonuclease/phosphatase"/>
    <property type="match status" value="1"/>
</dbReference>
<dbReference type="RefSeq" id="WP_272746006.1">
    <property type="nucleotide sequence ID" value="NZ_JAQQKV010000004.1"/>
</dbReference>
<feature type="domain" description="Endonuclease/exonuclease/phosphatase" evidence="2">
    <location>
        <begin position="107"/>
        <end position="299"/>
    </location>
</feature>
<feature type="transmembrane region" description="Helical" evidence="1">
    <location>
        <begin position="40"/>
        <end position="58"/>
    </location>
</feature>
<keyword evidence="3" id="KW-0378">Hydrolase</keyword>
<keyword evidence="1" id="KW-0812">Transmembrane</keyword>
<dbReference type="Proteomes" id="UP001218579">
    <property type="component" value="Unassembled WGS sequence"/>
</dbReference>
<sequence length="313" mass="34402">MPPHLRRLITSALMLCLLAITAVTLFSFMARWLWFADLITPFRLQIAVAAVVLCATCLTMKNRRLIIASLMVLALTIAPITLRSMSVPALPSPDPAAKPLGLVMSNVLYVSKDYDAVTDMVAREDPDIFAVVEAADHWQTALSGLKDRYPYSYDISGRSAFGISLYAKAPFTAKILTLDDPEVPLLRAEFADFVLFVAHPVPPVHARWSAKNRSYIEAIAREFSITQKPVIVTGDLNSTLWSHSLTPLVAAKMQRPAGSGFAYTWPADNPLMAIQIDHVLTRDIPAAHYKVLPSIGSDHFPIRADIDLGAAHD</sequence>
<keyword evidence="3" id="KW-0255">Endonuclease</keyword>
<evidence type="ECO:0000313" key="3">
    <source>
        <dbReference type="EMBL" id="MDC7677688.1"/>
    </source>
</evidence>
<organism evidence="3 4">
    <name type="scientific">Asticcacaulis machinosus</name>
    <dbReference type="NCBI Taxonomy" id="2984211"/>
    <lineage>
        <taxon>Bacteria</taxon>
        <taxon>Pseudomonadati</taxon>
        <taxon>Pseudomonadota</taxon>
        <taxon>Alphaproteobacteria</taxon>
        <taxon>Caulobacterales</taxon>
        <taxon>Caulobacteraceae</taxon>
        <taxon>Asticcacaulis</taxon>
    </lineage>
</organism>
<dbReference type="EMBL" id="JAQQKV010000004">
    <property type="protein sequence ID" value="MDC7677688.1"/>
    <property type="molecule type" value="Genomic_DNA"/>
</dbReference>
<evidence type="ECO:0000256" key="1">
    <source>
        <dbReference type="SAM" id="Phobius"/>
    </source>
</evidence>
<dbReference type="GO" id="GO:0004519">
    <property type="term" value="F:endonuclease activity"/>
    <property type="evidence" value="ECO:0007669"/>
    <property type="project" value="UniProtKB-KW"/>
</dbReference>
<dbReference type="SUPFAM" id="SSF56219">
    <property type="entry name" value="DNase I-like"/>
    <property type="match status" value="1"/>
</dbReference>
<feature type="transmembrane region" description="Helical" evidence="1">
    <location>
        <begin position="12"/>
        <end position="34"/>
    </location>
</feature>
<gene>
    <name evidence="3" type="ORF">PQU98_16210</name>
</gene>
<protein>
    <submittedName>
        <fullName evidence="3">Endonuclease/exonuclease/phosphatase family protein</fullName>
    </submittedName>
</protein>
<keyword evidence="4" id="KW-1185">Reference proteome</keyword>
<evidence type="ECO:0000313" key="4">
    <source>
        <dbReference type="Proteomes" id="UP001218579"/>
    </source>
</evidence>
<reference evidence="3 4" key="1">
    <citation type="submission" date="2023-01" db="EMBL/GenBank/DDBJ databases">
        <title>Novel species of the genus Asticcacaulis isolated from rivers.</title>
        <authorList>
            <person name="Lu H."/>
        </authorList>
    </citation>
    <scope>NUCLEOTIDE SEQUENCE [LARGE SCALE GENOMIC DNA]</scope>
    <source>
        <strain evidence="3 4">LKC15W</strain>
    </source>
</reference>
<proteinExistence type="predicted"/>
<dbReference type="InterPro" id="IPR036691">
    <property type="entry name" value="Endo/exonu/phosph_ase_sf"/>
</dbReference>
<evidence type="ECO:0000259" key="2">
    <source>
        <dbReference type="Pfam" id="PF03372"/>
    </source>
</evidence>
<keyword evidence="3" id="KW-0540">Nuclease</keyword>